<dbReference type="InterPro" id="IPR054566">
    <property type="entry name" value="ManC/GMP-like_b-helix"/>
</dbReference>
<dbReference type="SUPFAM" id="SSF159283">
    <property type="entry name" value="Guanosine diphospho-D-mannose pyrophosphorylase/mannose-6-phosphate isomerase linker domain"/>
    <property type="match status" value="1"/>
</dbReference>
<dbReference type="InterPro" id="IPR029044">
    <property type="entry name" value="Nucleotide-diphossugar_trans"/>
</dbReference>
<reference evidence="3 4" key="1">
    <citation type="submission" date="2018-02" db="EMBL/GenBank/DDBJ databases">
        <title>Complete genome of the streamlined marine actinobacterium Pontimonas salivibrio CL-TW6 adapted to coastal planktonic lifestype.</title>
        <authorList>
            <person name="Cho B.C."/>
            <person name="Hardies S.C."/>
            <person name="Jang G.I."/>
            <person name="Hwang C.Y."/>
        </authorList>
    </citation>
    <scope>NUCLEOTIDE SEQUENCE [LARGE SCALE GENOMIC DNA]</scope>
    <source>
        <strain evidence="3 4">CL-TW6</strain>
    </source>
</reference>
<organism evidence="3 4">
    <name type="scientific">Pontimonas salivibrio</name>
    <dbReference type="NCBI Taxonomy" id="1159327"/>
    <lineage>
        <taxon>Bacteria</taxon>
        <taxon>Bacillati</taxon>
        <taxon>Actinomycetota</taxon>
        <taxon>Actinomycetes</taxon>
        <taxon>Micrococcales</taxon>
        <taxon>Microbacteriaceae</taxon>
        <taxon>Pontimonas</taxon>
    </lineage>
</organism>
<dbReference type="Gene3D" id="3.90.550.10">
    <property type="entry name" value="Spore Coat Polysaccharide Biosynthesis Protein SpsA, Chain A"/>
    <property type="match status" value="1"/>
</dbReference>
<dbReference type="InterPro" id="IPR051161">
    <property type="entry name" value="Mannose-6P_isomerase_type2"/>
</dbReference>
<evidence type="ECO:0000313" key="3">
    <source>
        <dbReference type="EMBL" id="AVG24606.1"/>
    </source>
</evidence>
<dbReference type="AlphaFoldDB" id="A0A2L2BSF4"/>
<dbReference type="GO" id="GO:0004475">
    <property type="term" value="F:mannose-1-phosphate guanylyltransferase (GTP) activity"/>
    <property type="evidence" value="ECO:0007669"/>
    <property type="project" value="UniProtKB-EC"/>
</dbReference>
<keyword evidence="3" id="KW-0548">Nucleotidyltransferase</keyword>
<feature type="domain" description="Nucleotidyl transferase" evidence="1">
    <location>
        <begin position="13"/>
        <end position="296"/>
    </location>
</feature>
<dbReference type="GO" id="GO:0009298">
    <property type="term" value="P:GDP-mannose biosynthetic process"/>
    <property type="evidence" value="ECO:0007669"/>
    <property type="project" value="TreeGrafter"/>
</dbReference>
<dbReference type="Pfam" id="PF22640">
    <property type="entry name" value="ManC_GMP_beta-helix"/>
    <property type="match status" value="1"/>
</dbReference>
<feature type="domain" description="MannoseP isomerase/GMP-like beta-helix" evidence="2">
    <location>
        <begin position="311"/>
        <end position="363"/>
    </location>
</feature>
<dbReference type="OrthoDB" id="9806359at2"/>
<proteinExistence type="predicted"/>
<dbReference type="EC" id="2.7.7.13" evidence="3"/>
<dbReference type="KEGG" id="psai:C3B54_111671"/>
<dbReference type="InterPro" id="IPR005835">
    <property type="entry name" value="NTP_transferase_dom"/>
</dbReference>
<sequence length="372" mass="39394">MGDTQAVLPHFHAIIPAGGVGSRLWPLSRADHPKFLHDLAGNGNTLLRNTWDRLVALAGADNIVVATGVSHAPAVRSQLPDLQPDHLVSEPSPKESAAAIGLVAAIIERRDPEAIVGSFAADHVISDDEAFHRAVTEGYHAAQADWVVTIGIRPSEASSAFGYIHAATPESIEGAPSALLVSSFVEKPDFATATQYVASGDYLWNAGMFIAKASVLLGRMAEEKPELVAALREMAASWDSPERDRVTDRLWPELEKIAIDYAVAEPTAAAGGMVVIPGDFGWDDVGDFAALARMHSKGPGDLAILGDNTMVLSDSATGIVVSQSSRLVTVVGLDDIVVVDTPDALLVTSKEHAQRVRALVDMLNQQDRGGVL</sequence>
<keyword evidence="3" id="KW-0808">Transferase</keyword>
<dbReference type="PANTHER" id="PTHR46390">
    <property type="entry name" value="MANNOSE-1-PHOSPHATE GUANYLYLTRANSFERASE"/>
    <property type="match status" value="1"/>
</dbReference>
<protein>
    <submittedName>
        <fullName evidence="3">Mannose-1-phosphate guanylyltransferase</fullName>
        <ecNumber evidence="3">2.7.7.13</ecNumber>
    </submittedName>
</protein>
<evidence type="ECO:0000259" key="1">
    <source>
        <dbReference type="Pfam" id="PF00483"/>
    </source>
</evidence>
<dbReference type="InterPro" id="IPR049577">
    <property type="entry name" value="GMPP_N"/>
</dbReference>
<dbReference type="Pfam" id="PF00483">
    <property type="entry name" value="NTP_transferase"/>
    <property type="match status" value="1"/>
</dbReference>
<dbReference type="EMBL" id="CP026923">
    <property type="protein sequence ID" value="AVG24606.1"/>
    <property type="molecule type" value="Genomic_DNA"/>
</dbReference>
<gene>
    <name evidence="3" type="ORF">C3B54_111671</name>
</gene>
<dbReference type="CDD" id="cd02509">
    <property type="entry name" value="GDP-M1P_Guanylyltransferase"/>
    <property type="match status" value="1"/>
</dbReference>
<accession>A0A2L2BSF4</accession>
<keyword evidence="4" id="KW-1185">Reference proteome</keyword>
<evidence type="ECO:0000259" key="2">
    <source>
        <dbReference type="Pfam" id="PF22640"/>
    </source>
</evidence>
<evidence type="ECO:0000313" key="4">
    <source>
        <dbReference type="Proteomes" id="UP000243077"/>
    </source>
</evidence>
<name>A0A2L2BSF4_9MICO</name>
<dbReference type="SUPFAM" id="SSF53448">
    <property type="entry name" value="Nucleotide-diphospho-sugar transferases"/>
    <property type="match status" value="1"/>
</dbReference>
<dbReference type="PANTHER" id="PTHR46390:SF1">
    <property type="entry name" value="MANNOSE-1-PHOSPHATE GUANYLYLTRANSFERASE"/>
    <property type="match status" value="1"/>
</dbReference>
<dbReference type="RefSeq" id="WP_104914063.1">
    <property type="nucleotide sequence ID" value="NZ_CP026923.1"/>
</dbReference>
<dbReference type="Proteomes" id="UP000243077">
    <property type="component" value="Chromosome"/>
</dbReference>